<evidence type="ECO:0000256" key="2">
    <source>
        <dbReference type="ARBA" id="ARBA00023015"/>
    </source>
</evidence>
<comment type="caution">
    <text evidence="7">The sequence shown here is derived from an EMBL/GenBank/DDBJ whole genome shotgun (WGS) entry which is preliminary data.</text>
</comment>
<evidence type="ECO:0000256" key="1">
    <source>
        <dbReference type="ARBA" id="ARBA00009437"/>
    </source>
</evidence>
<dbReference type="AlphaFoldDB" id="A0A4S4FMB5"/>
<evidence type="ECO:0000259" key="6">
    <source>
        <dbReference type="Pfam" id="PF03466"/>
    </source>
</evidence>
<dbReference type="CDD" id="cd08414">
    <property type="entry name" value="PBP2_LTTR_aromatics_like"/>
    <property type="match status" value="1"/>
</dbReference>
<accession>A0A4S4FMB5</accession>
<evidence type="ECO:0000313" key="7">
    <source>
        <dbReference type="EMBL" id="THG30396.1"/>
    </source>
</evidence>
<reference evidence="7 8" key="1">
    <citation type="submission" date="2019-04" db="EMBL/GenBank/DDBJ databases">
        <authorList>
            <person name="Jiang L."/>
        </authorList>
    </citation>
    <scope>NUCLEOTIDE SEQUENCE [LARGE SCALE GENOMIC DNA]</scope>
    <source>
        <strain evidence="7 8">YIM 131861</strain>
    </source>
</reference>
<dbReference type="GO" id="GO:0032993">
    <property type="term" value="C:protein-DNA complex"/>
    <property type="evidence" value="ECO:0007669"/>
    <property type="project" value="TreeGrafter"/>
</dbReference>
<feature type="compositionally biased region" description="Gly residues" evidence="5">
    <location>
        <begin position="187"/>
        <end position="208"/>
    </location>
</feature>
<feature type="domain" description="LysR substrate-binding" evidence="6">
    <location>
        <begin position="107"/>
        <end position="170"/>
    </location>
</feature>
<feature type="compositionally biased region" description="Low complexity" evidence="5">
    <location>
        <begin position="209"/>
        <end position="224"/>
    </location>
</feature>
<name>A0A4S4FMB5_9MICO</name>
<dbReference type="PANTHER" id="PTHR30346:SF0">
    <property type="entry name" value="HCA OPERON TRANSCRIPTIONAL ACTIVATOR HCAR"/>
    <property type="match status" value="1"/>
</dbReference>
<dbReference type="Gene3D" id="3.40.190.290">
    <property type="match status" value="1"/>
</dbReference>
<dbReference type="InterPro" id="IPR005119">
    <property type="entry name" value="LysR_subst-bd"/>
</dbReference>
<comment type="similarity">
    <text evidence="1">Belongs to the LysR transcriptional regulatory family.</text>
</comment>
<evidence type="ECO:0000256" key="3">
    <source>
        <dbReference type="ARBA" id="ARBA00023125"/>
    </source>
</evidence>
<keyword evidence="4" id="KW-0804">Transcription</keyword>
<dbReference type="GO" id="GO:0003700">
    <property type="term" value="F:DNA-binding transcription factor activity"/>
    <property type="evidence" value="ECO:0007669"/>
    <property type="project" value="TreeGrafter"/>
</dbReference>
<keyword evidence="2" id="KW-0805">Transcription regulation</keyword>
<evidence type="ECO:0000256" key="5">
    <source>
        <dbReference type="SAM" id="MobiDB-lite"/>
    </source>
</evidence>
<dbReference type="SUPFAM" id="SSF53850">
    <property type="entry name" value="Periplasmic binding protein-like II"/>
    <property type="match status" value="1"/>
</dbReference>
<dbReference type="RefSeq" id="WP_136425363.1">
    <property type="nucleotide sequence ID" value="NZ_SSSN01000014.1"/>
</dbReference>
<dbReference type="EMBL" id="SSSN01000014">
    <property type="protein sequence ID" value="THG30396.1"/>
    <property type="molecule type" value="Genomic_DNA"/>
</dbReference>
<dbReference type="Pfam" id="PF03466">
    <property type="entry name" value="LysR_substrate"/>
    <property type="match status" value="2"/>
</dbReference>
<dbReference type="PANTHER" id="PTHR30346">
    <property type="entry name" value="TRANSCRIPTIONAL DUAL REGULATOR HCAR-RELATED"/>
    <property type="match status" value="1"/>
</dbReference>
<keyword evidence="8" id="KW-1185">Reference proteome</keyword>
<dbReference type="Proteomes" id="UP000307380">
    <property type="component" value="Unassembled WGS sequence"/>
</dbReference>
<gene>
    <name evidence="7" type="ORF">E6C70_15270</name>
</gene>
<protein>
    <submittedName>
        <fullName evidence="7">LysR family transcriptional regulator</fullName>
    </submittedName>
</protein>
<dbReference type="Gene3D" id="3.40.190.10">
    <property type="entry name" value="Periplasmic binding protein-like II"/>
    <property type="match status" value="2"/>
</dbReference>
<organism evidence="7 8">
    <name type="scientific">Orlajensenia flava</name>
    <dbReference type="NCBI Taxonomy" id="2565934"/>
    <lineage>
        <taxon>Bacteria</taxon>
        <taxon>Bacillati</taxon>
        <taxon>Actinomycetota</taxon>
        <taxon>Actinomycetes</taxon>
        <taxon>Micrococcales</taxon>
        <taxon>Microbacteriaceae</taxon>
        <taxon>Orlajensenia</taxon>
    </lineage>
</organism>
<evidence type="ECO:0000256" key="4">
    <source>
        <dbReference type="ARBA" id="ARBA00023163"/>
    </source>
</evidence>
<dbReference type="GO" id="GO:0003677">
    <property type="term" value="F:DNA binding"/>
    <property type="evidence" value="ECO:0007669"/>
    <property type="project" value="UniProtKB-KW"/>
</dbReference>
<feature type="domain" description="LysR substrate-binding" evidence="6">
    <location>
        <begin position="15"/>
        <end position="99"/>
    </location>
</feature>
<keyword evidence="3" id="KW-0238">DNA-binding</keyword>
<proteinExistence type="inferred from homology"/>
<sequence length="236" mass="24638">MLRLAFVDGATPAKWARIWAERQSDLPLELTRVTQHEQLDALRSGAADIAIIRLPVQEAGLSIIPLYSEVAVAVAPKDHAIGAADELTIADIADEPRVATDELTDAQVMELVAAGLGIVIVPHSIARLHARKDTISRPVTDAPETRIALVWPADATTPEVEEFIGIVRGRTANSSRGASADAEAPAGGTGRGSKQGTGTKGGTKGGTSGRPAARSGRGKGASARNTPPSRGRRRRG</sequence>
<dbReference type="OrthoDB" id="3388207at2"/>
<evidence type="ECO:0000313" key="8">
    <source>
        <dbReference type="Proteomes" id="UP000307380"/>
    </source>
</evidence>
<feature type="region of interest" description="Disordered" evidence="5">
    <location>
        <begin position="172"/>
        <end position="236"/>
    </location>
</feature>